<reference evidence="1 2" key="1">
    <citation type="submission" date="2018-01" db="EMBL/GenBank/DDBJ databases">
        <title>Genomic Encyclopedia of Type Strains, Phase I: the one thousand microbial genomes (KMG-I) project.</title>
        <authorList>
            <person name="Goeker M."/>
        </authorList>
    </citation>
    <scope>NUCLEOTIDE SEQUENCE [LARGE SCALE GENOMIC DNA]</scope>
    <source>
        <strain evidence="1 2">DSM 17960</strain>
    </source>
</reference>
<dbReference type="EMBL" id="PQNY01000039">
    <property type="protein sequence ID" value="POS00628.1"/>
    <property type="molecule type" value="Genomic_DNA"/>
</dbReference>
<proteinExistence type="predicted"/>
<accession>A0A2S4N4G2</accession>
<keyword evidence="2" id="KW-1185">Reference proteome</keyword>
<protein>
    <submittedName>
        <fullName evidence="1">Uncharacterized protein</fullName>
    </submittedName>
</protein>
<evidence type="ECO:0000313" key="1">
    <source>
        <dbReference type="EMBL" id="POS00628.1"/>
    </source>
</evidence>
<gene>
    <name evidence="1" type="ORF">Q361_1391</name>
</gene>
<dbReference type="Proteomes" id="UP000237056">
    <property type="component" value="Unassembled WGS sequence"/>
</dbReference>
<sequence length="164" mass="19296">MKNVIFIILILSNFCSFGQNDSLEKRIINLGKDNTKLIKSENINLDSIKVKVFVYEDRIETESYFEKSESKLNVTYLLIGNSYEKIVTRENYSSLPEDFWRTYIYKFRNGNIVDEEERLYSSSKMHGIAGHIADEVNESYSKTLNSEFLKKYVVELFTKIKNNR</sequence>
<dbReference type="AlphaFoldDB" id="A0A2S4N4G2"/>
<comment type="caution">
    <text evidence="1">The sequence shown here is derived from an EMBL/GenBank/DDBJ whole genome shotgun (WGS) entry which is preliminary data.</text>
</comment>
<name>A0A2S4N4G2_9FLAO</name>
<organism evidence="1 2">
    <name type="scientific">Flavobacterium croceum DSM 17960</name>
    <dbReference type="NCBI Taxonomy" id="1121886"/>
    <lineage>
        <taxon>Bacteria</taxon>
        <taxon>Pseudomonadati</taxon>
        <taxon>Bacteroidota</taxon>
        <taxon>Flavobacteriia</taxon>
        <taxon>Flavobacteriales</taxon>
        <taxon>Flavobacteriaceae</taxon>
        <taxon>Flavobacterium</taxon>
    </lineage>
</organism>
<dbReference type="RefSeq" id="WP_103727147.1">
    <property type="nucleotide sequence ID" value="NZ_PQNY01000039.1"/>
</dbReference>
<dbReference type="OrthoDB" id="1360197at2"/>
<evidence type="ECO:0000313" key="2">
    <source>
        <dbReference type="Proteomes" id="UP000237056"/>
    </source>
</evidence>